<proteinExistence type="predicted"/>
<dbReference type="EMBL" id="CP028137">
    <property type="protein sequence ID" value="AZZ53717.1"/>
    <property type="molecule type" value="Genomic_DNA"/>
</dbReference>
<sequence length="75" mass="8476">MERVPLRLPDRRTPEIRETGPGAFVLELRRTRRRPAEELGLLLRDRGRWIAIGPEGVLASAESFDEALATLQPPC</sequence>
<evidence type="ECO:0000313" key="1">
    <source>
        <dbReference type="EMBL" id="AZZ53717.1"/>
    </source>
</evidence>
<gene>
    <name evidence="1" type="ORF">C1I64_17845</name>
</gene>
<reference evidence="1 2" key="1">
    <citation type="submission" date="2018-03" db="EMBL/GenBank/DDBJ databases">
        <title>Bacteriophage NCPPB3778 and a type I-E CRISPR drive the evolution of the US Biological Select Agent, Rathayibacter toxicus.</title>
        <authorList>
            <person name="Davis E.W.II."/>
            <person name="Tabima J.F."/>
            <person name="Weisberg A.J."/>
            <person name="Dantas Lopes L."/>
            <person name="Wiseman M.S."/>
            <person name="Wiseman M.S."/>
            <person name="Pupko T."/>
            <person name="Belcher M.S."/>
            <person name="Sechler A.J."/>
            <person name="Tancos M.A."/>
            <person name="Schroeder B.K."/>
            <person name="Murray T.D."/>
            <person name="Luster D.G."/>
            <person name="Schneider W.L."/>
            <person name="Rogers E."/>
            <person name="Andreote F.D."/>
            <person name="Grunwald N.J."/>
            <person name="Putnam M.L."/>
            <person name="Chang J.H."/>
        </authorList>
    </citation>
    <scope>NUCLEOTIDE SEQUENCE [LARGE SCALE GENOMIC DNA]</scope>
    <source>
        <strain evidence="1 2">DSM 15932</strain>
    </source>
</reference>
<dbReference type="RefSeq" id="WP_123731711.1">
    <property type="nucleotide sequence ID" value="NZ_CP028137.1"/>
</dbReference>
<accession>A0A3Q9V0U7</accession>
<protein>
    <submittedName>
        <fullName evidence="1">Uncharacterized protein</fullName>
    </submittedName>
</protein>
<evidence type="ECO:0000313" key="2">
    <source>
        <dbReference type="Proteomes" id="UP000285317"/>
    </source>
</evidence>
<name>A0A3Q9V0U7_9MICO</name>
<dbReference type="AlphaFoldDB" id="A0A3Q9V0U7"/>
<dbReference type="Proteomes" id="UP000285317">
    <property type="component" value="Chromosome"/>
</dbReference>
<organism evidence="1 2">
    <name type="scientific">Rathayibacter festucae DSM 15932</name>
    <dbReference type="NCBI Taxonomy" id="1328866"/>
    <lineage>
        <taxon>Bacteria</taxon>
        <taxon>Bacillati</taxon>
        <taxon>Actinomycetota</taxon>
        <taxon>Actinomycetes</taxon>
        <taxon>Micrococcales</taxon>
        <taxon>Microbacteriaceae</taxon>
        <taxon>Rathayibacter</taxon>
    </lineage>
</organism>
<dbReference type="KEGG" id="rfs:C1I64_17845"/>